<dbReference type="EMBL" id="FNBG01000001">
    <property type="protein sequence ID" value="SDE59245.1"/>
    <property type="molecule type" value="Genomic_DNA"/>
</dbReference>
<dbReference type="InterPro" id="IPR029069">
    <property type="entry name" value="HotDog_dom_sf"/>
</dbReference>
<reference evidence="2 3" key="1">
    <citation type="submission" date="2016-10" db="EMBL/GenBank/DDBJ databases">
        <authorList>
            <person name="de Groot N.N."/>
        </authorList>
    </citation>
    <scope>NUCLEOTIDE SEQUENCE [LARGE SCALE GENOMIC DNA]</scope>
    <source>
        <strain evidence="2 3">DSM 28129</strain>
    </source>
</reference>
<keyword evidence="3" id="KW-1185">Reference proteome</keyword>
<name>A0A1G7E786_9BACL</name>
<dbReference type="AlphaFoldDB" id="A0A1G7E786"/>
<organism evidence="2 3">
    <name type="scientific">Fontibacillus panacisegetis</name>
    <dbReference type="NCBI Taxonomy" id="670482"/>
    <lineage>
        <taxon>Bacteria</taxon>
        <taxon>Bacillati</taxon>
        <taxon>Bacillota</taxon>
        <taxon>Bacilli</taxon>
        <taxon>Bacillales</taxon>
        <taxon>Paenibacillaceae</taxon>
        <taxon>Fontibacillus</taxon>
    </lineage>
</organism>
<sequence length="126" mass="14263">MTIAHHRLHITAEWILDYAKSIEAPLQTINNLLIAPVTMPIIFWQQFDIPWLKKHTLLIHGSQSFSYELPISAGMILDCELSLTKIEKKTSRQGELTLFTHTLVCKCNEEHIVTAETVLILIGDGA</sequence>
<dbReference type="InterPro" id="IPR039569">
    <property type="entry name" value="FAS1-like_DH_region"/>
</dbReference>
<gene>
    <name evidence="2" type="ORF">SAMN04488542_10167</name>
</gene>
<evidence type="ECO:0000313" key="3">
    <source>
        <dbReference type="Proteomes" id="UP000198972"/>
    </source>
</evidence>
<dbReference type="SUPFAM" id="SSF54637">
    <property type="entry name" value="Thioesterase/thiol ester dehydrase-isomerase"/>
    <property type="match status" value="1"/>
</dbReference>
<dbReference type="Proteomes" id="UP000198972">
    <property type="component" value="Unassembled WGS sequence"/>
</dbReference>
<dbReference type="Gene3D" id="3.10.129.10">
    <property type="entry name" value="Hotdog Thioesterase"/>
    <property type="match status" value="1"/>
</dbReference>
<evidence type="ECO:0000313" key="2">
    <source>
        <dbReference type="EMBL" id="SDE59245.1"/>
    </source>
</evidence>
<dbReference type="OrthoDB" id="160199at2"/>
<protein>
    <submittedName>
        <fullName evidence="2">N-terminal half of MaoC dehydratase</fullName>
    </submittedName>
</protein>
<proteinExistence type="predicted"/>
<accession>A0A1G7E786</accession>
<evidence type="ECO:0000259" key="1">
    <source>
        <dbReference type="Pfam" id="PF13452"/>
    </source>
</evidence>
<dbReference type="STRING" id="670482.SAMN04488542_10167"/>
<dbReference type="RefSeq" id="WP_091225763.1">
    <property type="nucleotide sequence ID" value="NZ_FNBG01000001.1"/>
</dbReference>
<dbReference type="Pfam" id="PF13452">
    <property type="entry name" value="FAS1_DH_region"/>
    <property type="match status" value="1"/>
</dbReference>
<feature type="domain" description="FAS1-like dehydratase" evidence="1">
    <location>
        <begin position="55"/>
        <end position="114"/>
    </location>
</feature>